<proteinExistence type="inferred from homology"/>
<dbReference type="SUPFAM" id="SSF55120">
    <property type="entry name" value="Pseudouridine synthase"/>
    <property type="match status" value="1"/>
</dbReference>
<dbReference type="Proteomes" id="UP000036923">
    <property type="component" value="Unassembled WGS sequence"/>
</dbReference>
<dbReference type="OrthoDB" id="9802309at2"/>
<evidence type="ECO:0000313" key="8">
    <source>
        <dbReference type="EMBL" id="KNY24921.1"/>
    </source>
</evidence>
<evidence type="ECO:0000259" key="6">
    <source>
        <dbReference type="Pfam" id="PF01509"/>
    </source>
</evidence>
<dbReference type="Pfam" id="PF01509">
    <property type="entry name" value="TruB_N"/>
    <property type="match status" value="1"/>
</dbReference>
<reference evidence="9" key="1">
    <citation type="submission" date="2015-07" db="EMBL/GenBank/DDBJ databases">
        <title>Near-Complete Genome Sequence of the Cellulolytic Bacterium Bacteroides (Pseudobacteroides) cellulosolvens ATCC 35603.</title>
        <authorList>
            <person name="Dassa B."/>
            <person name="Utturkar S.M."/>
            <person name="Klingeman D.M."/>
            <person name="Hurt R.A."/>
            <person name="Keller M."/>
            <person name="Xu J."/>
            <person name="Reddy Y.H.K."/>
            <person name="Borovok I."/>
            <person name="Grinberg I.R."/>
            <person name="Lamed R."/>
            <person name="Zhivin O."/>
            <person name="Bayer E.A."/>
            <person name="Brown S.D."/>
        </authorList>
    </citation>
    <scope>NUCLEOTIDE SEQUENCE [LARGE SCALE GENOMIC DNA]</scope>
    <source>
        <strain evidence="9">DSM 2933</strain>
    </source>
</reference>
<dbReference type="HAMAP" id="MF_01080">
    <property type="entry name" value="TruB_bact"/>
    <property type="match status" value="1"/>
</dbReference>
<gene>
    <name evidence="5" type="primary">truB</name>
    <name evidence="8" type="ORF">Bccel_0178</name>
</gene>
<comment type="caution">
    <text evidence="8">The sequence shown here is derived from an EMBL/GenBank/DDBJ whole genome shotgun (WGS) entry which is preliminary data.</text>
</comment>
<feature type="domain" description="tRNA pseudouridylate synthase B C-terminal" evidence="7">
    <location>
        <begin position="172"/>
        <end position="230"/>
    </location>
</feature>
<dbReference type="eggNOG" id="COG0130">
    <property type="taxonomic scope" value="Bacteria"/>
</dbReference>
<comment type="catalytic activity">
    <reaction evidence="1 5">
        <text>uridine(55) in tRNA = pseudouridine(55) in tRNA</text>
        <dbReference type="Rhea" id="RHEA:42532"/>
        <dbReference type="Rhea" id="RHEA-COMP:10101"/>
        <dbReference type="Rhea" id="RHEA-COMP:10102"/>
        <dbReference type="ChEBI" id="CHEBI:65314"/>
        <dbReference type="ChEBI" id="CHEBI:65315"/>
        <dbReference type="EC" id="5.4.99.25"/>
    </reaction>
</comment>
<feature type="active site" description="Nucleophile" evidence="5">
    <location>
        <position position="38"/>
    </location>
</feature>
<keyword evidence="3 5" id="KW-0819">tRNA processing</keyword>
<dbReference type="InterPro" id="IPR032819">
    <property type="entry name" value="TruB_C"/>
</dbReference>
<protein>
    <recommendedName>
        <fullName evidence="5">tRNA pseudouridine synthase B</fullName>
        <ecNumber evidence="5">5.4.99.25</ecNumber>
    </recommendedName>
    <alternativeName>
        <fullName evidence="5">tRNA pseudouridine(55) synthase</fullName>
        <shortName evidence="5">Psi55 synthase</shortName>
    </alternativeName>
    <alternativeName>
        <fullName evidence="5">tRNA pseudouridylate synthase</fullName>
    </alternativeName>
    <alternativeName>
        <fullName evidence="5">tRNA-uridine isomerase</fullName>
    </alternativeName>
</protein>
<organism evidence="8 9">
    <name type="scientific">Pseudobacteroides cellulosolvens ATCC 35603 = DSM 2933</name>
    <dbReference type="NCBI Taxonomy" id="398512"/>
    <lineage>
        <taxon>Bacteria</taxon>
        <taxon>Bacillati</taxon>
        <taxon>Bacillota</taxon>
        <taxon>Clostridia</taxon>
        <taxon>Eubacteriales</taxon>
        <taxon>Oscillospiraceae</taxon>
        <taxon>Pseudobacteroides</taxon>
    </lineage>
</organism>
<dbReference type="GO" id="GO:0031119">
    <property type="term" value="P:tRNA pseudouridine synthesis"/>
    <property type="evidence" value="ECO:0007669"/>
    <property type="project" value="UniProtKB-UniRule"/>
</dbReference>
<dbReference type="InterPro" id="IPR002501">
    <property type="entry name" value="PsdUridine_synth_N"/>
</dbReference>
<evidence type="ECO:0000256" key="5">
    <source>
        <dbReference type="HAMAP-Rule" id="MF_01080"/>
    </source>
</evidence>
<dbReference type="CDD" id="cd02573">
    <property type="entry name" value="PseudoU_synth_EcTruB"/>
    <property type="match status" value="1"/>
</dbReference>
<dbReference type="GO" id="GO:1990481">
    <property type="term" value="P:mRNA pseudouridine synthesis"/>
    <property type="evidence" value="ECO:0007669"/>
    <property type="project" value="TreeGrafter"/>
</dbReference>
<dbReference type="PATRIC" id="fig|398512.5.peg.188"/>
<sequence>MDGIINVLKPPGMTSFDVVGYLRGVLKTSKIGHTGTLDPAAVGVLPVCIGKATKIIEYMTDKDKVYRAEMTLGIETDTQDGLGNIIAERPVNVTGDEIIRVFNDFTGKQQQIPPMYSAVKINGKKLYELARKGITVERKARDIEIYFLKIINVFGDNRILFDVGCSKGTYIRTLCSDIGQRLGTGAHMSFLVRLDAGDFKIKNALTIEEIDEYANKGTLDQYITPIDKAFYGYKYKMLDEQQEKKLMNGCIIESTGDNFTDGDLIRLYNRDKVFIAIGMVNIKNGRVLLKSKKCF</sequence>
<evidence type="ECO:0000256" key="2">
    <source>
        <dbReference type="ARBA" id="ARBA00005642"/>
    </source>
</evidence>
<dbReference type="EMBL" id="LGTC01000001">
    <property type="protein sequence ID" value="KNY24921.1"/>
    <property type="molecule type" value="Genomic_DNA"/>
</dbReference>
<evidence type="ECO:0000256" key="1">
    <source>
        <dbReference type="ARBA" id="ARBA00000385"/>
    </source>
</evidence>
<dbReference type="PANTHER" id="PTHR13767:SF2">
    <property type="entry name" value="PSEUDOURIDYLATE SYNTHASE TRUB1"/>
    <property type="match status" value="1"/>
</dbReference>
<dbReference type="RefSeq" id="WP_036939591.1">
    <property type="nucleotide sequence ID" value="NZ_JQKC01000009.1"/>
</dbReference>
<keyword evidence="9" id="KW-1185">Reference proteome</keyword>
<comment type="function">
    <text evidence="5">Responsible for synthesis of pseudouridine from uracil-55 in the psi GC loop of transfer RNAs.</text>
</comment>
<dbReference type="AlphaFoldDB" id="A0A0L6JGB9"/>
<dbReference type="GO" id="GO:0160148">
    <property type="term" value="F:tRNA pseudouridine(55) synthase activity"/>
    <property type="evidence" value="ECO:0007669"/>
    <property type="project" value="UniProtKB-EC"/>
</dbReference>
<evidence type="ECO:0000256" key="3">
    <source>
        <dbReference type="ARBA" id="ARBA00022694"/>
    </source>
</evidence>
<dbReference type="NCBIfam" id="TIGR00431">
    <property type="entry name" value="TruB"/>
    <property type="match status" value="1"/>
</dbReference>
<dbReference type="InterPro" id="IPR020103">
    <property type="entry name" value="PsdUridine_synth_cat_dom_sf"/>
</dbReference>
<comment type="similarity">
    <text evidence="2 5">Belongs to the pseudouridine synthase TruB family. Type 1 subfamily.</text>
</comment>
<evidence type="ECO:0000256" key="4">
    <source>
        <dbReference type="ARBA" id="ARBA00023235"/>
    </source>
</evidence>
<evidence type="ECO:0000313" key="9">
    <source>
        <dbReference type="Proteomes" id="UP000036923"/>
    </source>
</evidence>
<dbReference type="FunFam" id="3.30.2350.10:FF:000011">
    <property type="entry name" value="tRNA pseudouridine synthase B"/>
    <property type="match status" value="1"/>
</dbReference>
<dbReference type="Gene3D" id="3.30.2350.10">
    <property type="entry name" value="Pseudouridine synthase"/>
    <property type="match status" value="1"/>
</dbReference>
<feature type="domain" description="Pseudouridine synthase II N-terminal" evidence="6">
    <location>
        <begin position="23"/>
        <end position="171"/>
    </location>
</feature>
<dbReference type="STRING" id="398512.Bccel_0178"/>
<name>A0A0L6JGB9_9FIRM</name>
<dbReference type="InterPro" id="IPR014780">
    <property type="entry name" value="tRNA_psdUridine_synth_TruB"/>
</dbReference>
<dbReference type="Pfam" id="PF16198">
    <property type="entry name" value="TruB_C_2"/>
    <property type="match status" value="1"/>
</dbReference>
<dbReference type="PANTHER" id="PTHR13767">
    <property type="entry name" value="TRNA-PSEUDOURIDINE SYNTHASE"/>
    <property type="match status" value="1"/>
</dbReference>
<keyword evidence="4 5" id="KW-0413">Isomerase</keyword>
<dbReference type="EC" id="5.4.99.25" evidence="5"/>
<dbReference type="GO" id="GO:0003723">
    <property type="term" value="F:RNA binding"/>
    <property type="evidence" value="ECO:0007669"/>
    <property type="project" value="InterPro"/>
</dbReference>
<accession>A0A0L6JGB9</accession>
<evidence type="ECO:0000259" key="7">
    <source>
        <dbReference type="Pfam" id="PF16198"/>
    </source>
</evidence>